<proteinExistence type="predicted"/>
<dbReference type="AlphaFoldDB" id="A0AAV0DQ93"/>
<feature type="region of interest" description="Disordered" evidence="1">
    <location>
        <begin position="332"/>
        <end position="356"/>
    </location>
</feature>
<evidence type="ECO:0000256" key="1">
    <source>
        <dbReference type="SAM" id="MobiDB-lite"/>
    </source>
</evidence>
<keyword evidence="3" id="KW-1185">Reference proteome</keyword>
<sequence length="356" mass="40105">MDFNFARITWLNDSFFKICSNKRSPRLELNRSLFVGYVENYFGGFIRIIEKGSDSLFIPEGRNGKGFNLFLAGIARAIAMMKEIDAKTLAIEQTSHKGFSDEMVSNNLELDFFPFNENNLCEMGTSISGTLLQVDIENFNSFNHSLDLVSIDEVHGGENISESDAFINLKEFFQDTLTKGVDSLSHYLVYEFERLLTSALGNHKTLTMMPTEEEKSSRALNNLGKADQNKIGALESSVIGITGDCANSGWDYANHDYTDNLYAAFDFEGAFGGSNSSLSGDEFLGHVSENEKRVPISTEEDLWDSDTNELICQKALLVTRENCLPTQNLNTQRRSYKKKNQRSHLMRTRSQTRMGL</sequence>
<dbReference type="EMBL" id="CAMAPF010000129">
    <property type="protein sequence ID" value="CAH9105077.1"/>
    <property type="molecule type" value="Genomic_DNA"/>
</dbReference>
<name>A0AAV0DQ93_9ASTE</name>
<evidence type="ECO:0000313" key="3">
    <source>
        <dbReference type="Proteomes" id="UP001152523"/>
    </source>
</evidence>
<evidence type="ECO:0000313" key="2">
    <source>
        <dbReference type="EMBL" id="CAH9105077.1"/>
    </source>
</evidence>
<organism evidence="2 3">
    <name type="scientific">Cuscuta epithymum</name>
    <dbReference type="NCBI Taxonomy" id="186058"/>
    <lineage>
        <taxon>Eukaryota</taxon>
        <taxon>Viridiplantae</taxon>
        <taxon>Streptophyta</taxon>
        <taxon>Embryophyta</taxon>
        <taxon>Tracheophyta</taxon>
        <taxon>Spermatophyta</taxon>
        <taxon>Magnoliopsida</taxon>
        <taxon>eudicotyledons</taxon>
        <taxon>Gunneridae</taxon>
        <taxon>Pentapetalae</taxon>
        <taxon>asterids</taxon>
        <taxon>lamiids</taxon>
        <taxon>Solanales</taxon>
        <taxon>Convolvulaceae</taxon>
        <taxon>Cuscuteae</taxon>
        <taxon>Cuscuta</taxon>
        <taxon>Cuscuta subgen. Cuscuta</taxon>
    </lineage>
</organism>
<protein>
    <submittedName>
        <fullName evidence="2">Uncharacterized protein</fullName>
    </submittedName>
</protein>
<gene>
    <name evidence="2" type="ORF">CEPIT_LOCUS17021</name>
</gene>
<feature type="compositionally biased region" description="Basic residues" evidence="1">
    <location>
        <begin position="334"/>
        <end position="347"/>
    </location>
</feature>
<reference evidence="2" key="1">
    <citation type="submission" date="2022-07" db="EMBL/GenBank/DDBJ databases">
        <authorList>
            <person name="Macas J."/>
            <person name="Novak P."/>
            <person name="Neumann P."/>
        </authorList>
    </citation>
    <scope>NUCLEOTIDE SEQUENCE</scope>
</reference>
<comment type="caution">
    <text evidence="2">The sequence shown here is derived from an EMBL/GenBank/DDBJ whole genome shotgun (WGS) entry which is preliminary data.</text>
</comment>
<dbReference type="Proteomes" id="UP001152523">
    <property type="component" value="Unassembled WGS sequence"/>
</dbReference>
<accession>A0AAV0DQ93</accession>